<dbReference type="EMBL" id="UHID01000001">
    <property type="protein sequence ID" value="SUO95658.1"/>
    <property type="molecule type" value="Genomic_DNA"/>
</dbReference>
<proteinExistence type="predicted"/>
<evidence type="ECO:0000313" key="1">
    <source>
        <dbReference type="EMBL" id="SUO95658.1"/>
    </source>
</evidence>
<dbReference type="Gene3D" id="3.40.50.1240">
    <property type="entry name" value="Phosphoglycerate mutase-like"/>
    <property type="match status" value="1"/>
</dbReference>
<dbReference type="SUPFAM" id="SSF53254">
    <property type="entry name" value="Phosphoglycerate mutase-like"/>
    <property type="match status" value="1"/>
</dbReference>
<evidence type="ECO:0000313" key="2">
    <source>
        <dbReference type="Proteomes" id="UP000254150"/>
    </source>
</evidence>
<organism evidence="1 2">
    <name type="scientific">Streptomyces griseus</name>
    <dbReference type="NCBI Taxonomy" id="1911"/>
    <lineage>
        <taxon>Bacteria</taxon>
        <taxon>Bacillati</taxon>
        <taxon>Actinomycetota</taxon>
        <taxon>Actinomycetes</taxon>
        <taxon>Kitasatosporales</taxon>
        <taxon>Streptomycetaceae</taxon>
        <taxon>Streptomyces</taxon>
    </lineage>
</organism>
<accession>A0A380MTR1</accession>
<dbReference type="Pfam" id="PF00300">
    <property type="entry name" value="His_Phos_1"/>
    <property type="match status" value="1"/>
</dbReference>
<dbReference type="InterPro" id="IPR029033">
    <property type="entry name" value="His_PPase_superfam"/>
</dbReference>
<reference evidence="1 2" key="1">
    <citation type="submission" date="2018-06" db="EMBL/GenBank/DDBJ databases">
        <authorList>
            <consortium name="Pathogen Informatics"/>
            <person name="Doyle S."/>
        </authorList>
    </citation>
    <scope>NUCLEOTIDE SEQUENCE [LARGE SCALE GENOMIC DNA]</scope>
    <source>
        <strain evidence="1 2">NCTC7807</strain>
    </source>
</reference>
<sequence>MTSPTLRVMLVSPALNAALREARFDGDTPLDAAGVRAARAAAPHLPAADRYAAGGSARCRATARELGLPAPGGLGVAPTGWELGRWAGRRLDEVAAAEPAAVAAWAGDPEAAPHGGESLRGLLGRVGDWLAAGAWGGAQTPAASPVRLLAVVEPAVVRAAVIHALDLPARAFWRLDTGPLTLTTLTGRPGRWNLATGQPLAPAGAVRGAG</sequence>
<name>A0A380MTR1_STRGR</name>
<dbReference type="AlphaFoldDB" id="A0A380MTR1"/>
<gene>
    <name evidence="1" type="ORF">NCTC7807_01355</name>
</gene>
<dbReference type="InterPro" id="IPR013078">
    <property type="entry name" value="His_Pase_superF_clade-1"/>
</dbReference>
<dbReference type="Proteomes" id="UP000254150">
    <property type="component" value="Unassembled WGS sequence"/>
</dbReference>
<protein>
    <submittedName>
        <fullName evidence="1">Bifunctional RNase H/acid phosphatase</fullName>
    </submittedName>
</protein>